<dbReference type="OrthoDB" id="550273at2759"/>
<dbReference type="STRING" id="3068.D8U5S2"/>
<keyword evidence="5" id="KW-1185">Reference proteome</keyword>
<sequence length="274" mass="30028">MTTLQLGGRLNGCCRNVCPGRAVARAVGRLSATAAPVLDMPSITDRERAKQALLDLVKFTNRGLGVLTFQRGLIEEAQVRVESFQGPELEYSKLPGKWKLIYTTASDVLPILEAEYWLSPGPLSGFGIPRPLEVGNIYQRFTSPDEGVVENIINFKTPVTSLTFTVGARYDVRSGKRIALVFENARLGELKISEAAEALIAPALLPRGSLQHMILLALNEFQLKFQFRTAAQLASQAVTQRDNIAAGYLLSYLDEDMLIGRAIGLGGTFVFVRE</sequence>
<name>D8U5S2_VOLCA</name>
<dbReference type="Pfam" id="PF04755">
    <property type="entry name" value="PAP_fibrillin"/>
    <property type="match status" value="1"/>
</dbReference>
<dbReference type="InterPro" id="IPR006843">
    <property type="entry name" value="PAP/fibrillin_dom"/>
</dbReference>
<reference evidence="4 5" key="1">
    <citation type="journal article" date="2010" name="Science">
        <title>Genomic analysis of organismal complexity in the multicellular green alga Volvox carteri.</title>
        <authorList>
            <person name="Prochnik S.E."/>
            <person name="Umen J."/>
            <person name="Nedelcu A.M."/>
            <person name="Hallmann A."/>
            <person name="Miller S.M."/>
            <person name="Nishii I."/>
            <person name="Ferris P."/>
            <person name="Kuo A."/>
            <person name="Mitros T."/>
            <person name="Fritz-Laylin L.K."/>
            <person name="Hellsten U."/>
            <person name="Chapman J."/>
            <person name="Simakov O."/>
            <person name="Rensing S.A."/>
            <person name="Terry A."/>
            <person name="Pangilinan J."/>
            <person name="Kapitonov V."/>
            <person name="Jurka J."/>
            <person name="Salamov A."/>
            <person name="Shapiro H."/>
            <person name="Schmutz J."/>
            <person name="Grimwood J."/>
            <person name="Lindquist E."/>
            <person name="Lucas S."/>
            <person name="Grigoriev I.V."/>
            <person name="Schmitt R."/>
            <person name="Kirk D."/>
            <person name="Rokhsar D.S."/>
        </authorList>
    </citation>
    <scope>NUCLEOTIDE SEQUENCE [LARGE SCALE GENOMIC DNA]</scope>
    <source>
        <strain evidence="5">f. Nagariensis / Eve</strain>
    </source>
</reference>
<keyword evidence="2" id="KW-0934">Plastid</keyword>
<evidence type="ECO:0000256" key="1">
    <source>
        <dbReference type="ARBA" id="ARBA00004474"/>
    </source>
</evidence>
<organism evidence="5">
    <name type="scientific">Volvox carteri f. nagariensis</name>
    <dbReference type="NCBI Taxonomy" id="3068"/>
    <lineage>
        <taxon>Eukaryota</taxon>
        <taxon>Viridiplantae</taxon>
        <taxon>Chlorophyta</taxon>
        <taxon>core chlorophytes</taxon>
        <taxon>Chlorophyceae</taxon>
        <taxon>CS clade</taxon>
        <taxon>Chlamydomonadales</taxon>
        <taxon>Volvocaceae</taxon>
        <taxon>Volvox</taxon>
    </lineage>
</organism>
<dbReference type="KEGG" id="vcn:VOLCADRAFT_121241"/>
<dbReference type="GeneID" id="9617189"/>
<evidence type="ECO:0000256" key="2">
    <source>
        <dbReference type="ARBA" id="ARBA00022640"/>
    </source>
</evidence>
<protein>
    <recommendedName>
        <fullName evidence="3">Plastid lipid-associated protein/fibrillin conserved domain-containing protein</fullName>
    </recommendedName>
</protein>
<dbReference type="Proteomes" id="UP000001058">
    <property type="component" value="Unassembled WGS sequence"/>
</dbReference>
<feature type="domain" description="Plastid lipid-associated protein/fibrillin conserved" evidence="3">
    <location>
        <begin position="48"/>
        <end position="271"/>
    </location>
</feature>
<evidence type="ECO:0000313" key="4">
    <source>
        <dbReference type="EMBL" id="EFJ45050.1"/>
    </source>
</evidence>
<gene>
    <name evidence="4" type="ORF">VOLCADRAFT_121241</name>
</gene>
<dbReference type="InParanoid" id="D8U5S2"/>
<dbReference type="FunCoup" id="D8U5S2">
    <property type="interactions" value="390"/>
</dbReference>
<dbReference type="RefSeq" id="XP_002954021.1">
    <property type="nucleotide sequence ID" value="XM_002953975.1"/>
</dbReference>
<dbReference type="PANTHER" id="PTHR31906">
    <property type="entry name" value="PLASTID-LIPID-ASSOCIATED PROTEIN 4, CHLOROPLASTIC-RELATED"/>
    <property type="match status" value="1"/>
</dbReference>
<accession>D8U5S2</accession>
<feature type="non-terminal residue" evidence="4">
    <location>
        <position position="274"/>
    </location>
</feature>
<proteinExistence type="predicted"/>
<dbReference type="eggNOG" id="ENOG502QRYX">
    <property type="taxonomic scope" value="Eukaryota"/>
</dbReference>
<comment type="subcellular location">
    <subcellularLocation>
        <location evidence="1">Plastid</location>
    </subcellularLocation>
</comment>
<dbReference type="GO" id="GO:0009536">
    <property type="term" value="C:plastid"/>
    <property type="evidence" value="ECO:0007669"/>
    <property type="project" value="UniProtKB-SubCell"/>
</dbReference>
<dbReference type="EMBL" id="GL378360">
    <property type="protein sequence ID" value="EFJ45050.1"/>
    <property type="molecule type" value="Genomic_DNA"/>
</dbReference>
<evidence type="ECO:0000313" key="5">
    <source>
        <dbReference type="Proteomes" id="UP000001058"/>
    </source>
</evidence>
<dbReference type="AlphaFoldDB" id="D8U5S2"/>
<dbReference type="InterPro" id="IPR039633">
    <property type="entry name" value="PAP"/>
</dbReference>
<evidence type="ECO:0000259" key="3">
    <source>
        <dbReference type="Pfam" id="PF04755"/>
    </source>
</evidence>